<proteinExistence type="predicted"/>
<evidence type="ECO:0000313" key="2">
    <source>
        <dbReference type="EMBL" id="KAK1639261.1"/>
    </source>
</evidence>
<dbReference type="GeneID" id="85474961"/>
<feature type="region of interest" description="Disordered" evidence="1">
    <location>
        <begin position="1"/>
        <end position="63"/>
    </location>
</feature>
<keyword evidence="3" id="KW-1185">Reference proteome</keyword>
<accession>A0AAI9ZWP0</accession>
<sequence length="157" mass="17639">MMLGEKKVKSQARDHSAPSLLITRTAPAQIKKSRAKRFPSSQHQHQHRHRHQNQQGNRIHTRSTPFLPSFLPSFLTARFSLPLSPPLASHTEAPSTGHLLHLDSFLQLPSTTLISDHQVHPSTCILLPLFSWHSRPPFIAASITSGAFSRPHCHHEV</sequence>
<organism evidence="2 3">
    <name type="scientific">Colletotrichum phormii</name>
    <dbReference type="NCBI Taxonomy" id="359342"/>
    <lineage>
        <taxon>Eukaryota</taxon>
        <taxon>Fungi</taxon>
        <taxon>Dikarya</taxon>
        <taxon>Ascomycota</taxon>
        <taxon>Pezizomycotina</taxon>
        <taxon>Sordariomycetes</taxon>
        <taxon>Hypocreomycetidae</taxon>
        <taxon>Glomerellales</taxon>
        <taxon>Glomerellaceae</taxon>
        <taxon>Colletotrichum</taxon>
        <taxon>Colletotrichum acutatum species complex</taxon>
    </lineage>
</organism>
<gene>
    <name evidence="2" type="ORF">BDP81DRAFT_423794</name>
</gene>
<evidence type="ECO:0000256" key="1">
    <source>
        <dbReference type="SAM" id="MobiDB-lite"/>
    </source>
</evidence>
<protein>
    <submittedName>
        <fullName evidence="2">Uncharacterized protein</fullName>
    </submittedName>
</protein>
<dbReference type="Proteomes" id="UP001243989">
    <property type="component" value="Unassembled WGS sequence"/>
</dbReference>
<dbReference type="AlphaFoldDB" id="A0AAI9ZWP0"/>
<feature type="compositionally biased region" description="Basic and acidic residues" evidence="1">
    <location>
        <begin position="1"/>
        <end position="16"/>
    </location>
</feature>
<reference evidence="2" key="1">
    <citation type="submission" date="2021-06" db="EMBL/GenBank/DDBJ databases">
        <title>Comparative genomics, transcriptomics and evolutionary studies reveal genomic signatures of adaptation to plant cell wall in hemibiotrophic fungi.</title>
        <authorList>
            <consortium name="DOE Joint Genome Institute"/>
            <person name="Baroncelli R."/>
            <person name="Diaz J.F."/>
            <person name="Benocci T."/>
            <person name="Peng M."/>
            <person name="Battaglia E."/>
            <person name="Haridas S."/>
            <person name="Andreopoulos W."/>
            <person name="Labutti K."/>
            <person name="Pangilinan J."/>
            <person name="Floch G.L."/>
            <person name="Makela M.R."/>
            <person name="Henrissat B."/>
            <person name="Grigoriev I.V."/>
            <person name="Crouch J.A."/>
            <person name="De Vries R.P."/>
            <person name="Sukno S.A."/>
            <person name="Thon M.R."/>
        </authorList>
    </citation>
    <scope>NUCLEOTIDE SEQUENCE</scope>
    <source>
        <strain evidence="2">CBS 102054</strain>
    </source>
</reference>
<name>A0AAI9ZWP0_9PEZI</name>
<dbReference type="EMBL" id="JAHMHQ010000006">
    <property type="protein sequence ID" value="KAK1639261.1"/>
    <property type="molecule type" value="Genomic_DNA"/>
</dbReference>
<evidence type="ECO:0000313" key="3">
    <source>
        <dbReference type="Proteomes" id="UP001243989"/>
    </source>
</evidence>
<comment type="caution">
    <text evidence="2">The sequence shown here is derived from an EMBL/GenBank/DDBJ whole genome shotgun (WGS) entry which is preliminary data.</text>
</comment>
<dbReference type="RefSeq" id="XP_060447868.1">
    <property type="nucleotide sequence ID" value="XM_060590099.1"/>
</dbReference>